<feature type="signal peptide" evidence="1">
    <location>
        <begin position="1"/>
        <end position="18"/>
    </location>
</feature>
<evidence type="ECO:0000256" key="1">
    <source>
        <dbReference type="SAM" id="SignalP"/>
    </source>
</evidence>
<protein>
    <submittedName>
        <fullName evidence="2">GLPGLI family protein</fullName>
    </submittedName>
</protein>
<dbReference type="InterPro" id="IPR005901">
    <property type="entry name" value="GLPGLI"/>
</dbReference>
<organism evidence="2 3">
    <name type="scientific">Flavobacterium agricola</name>
    <dbReference type="NCBI Taxonomy" id="2870839"/>
    <lineage>
        <taxon>Bacteria</taxon>
        <taxon>Pseudomonadati</taxon>
        <taxon>Bacteroidota</taxon>
        <taxon>Flavobacteriia</taxon>
        <taxon>Flavobacteriales</taxon>
        <taxon>Flavobacteriaceae</taxon>
        <taxon>Flavobacterium</taxon>
    </lineage>
</organism>
<keyword evidence="3" id="KW-1185">Reference proteome</keyword>
<gene>
    <name evidence="2" type="ORF">K5I29_09820</name>
</gene>
<sequence length="211" mass="23876">MQKVLYIFLSLFTLSAYAQNVQIKYQNTFANIKNVGLNMEQSTLVLANQTAWFYCEESPQKIHFVNSYFYNLQNVTGYMVFPKSDILGIDQPYLVPVKIPDWKITTNQKNIAGYVCYKATGQYTNLATGVTDIIEAWFAKDLPYSVGPNGAMGLPGIILEYTSKELNFLATEVLLNNTTESIPWPSYPVVSLQEIDKIIDAKIGHFKSKNE</sequence>
<dbReference type="EMBL" id="CP081495">
    <property type="protein sequence ID" value="UYW00799.1"/>
    <property type="molecule type" value="Genomic_DNA"/>
</dbReference>
<dbReference type="NCBIfam" id="TIGR01200">
    <property type="entry name" value="GLPGLI"/>
    <property type="match status" value="1"/>
</dbReference>
<proteinExistence type="predicted"/>
<dbReference type="Pfam" id="PF09697">
    <property type="entry name" value="Porph_ging"/>
    <property type="match status" value="1"/>
</dbReference>
<reference evidence="2" key="1">
    <citation type="submission" date="2021-08" db="EMBL/GenBank/DDBJ databases">
        <title>Flavobacterium sp. strain CC-SYL302.</title>
        <authorList>
            <person name="Lin S.-Y."/>
            <person name="Lee T.-H."/>
            <person name="Young C.-C."/>
        </authorList>
    </citation>
    <scope>NUCLEOTIDE SEQUENCE</scope>
    <source>
        <strain evidence="2">CC-SYL302</strain>
    </source>
</reference>
<evidence type="ECO:0000313" key="2">
    <source>
        <dbReference type="EMBL" id="UYW00799.1"/>
    </source>
</evidence>
<dbReference type="RefSeq" id="WP_264432914.1">
    <property type="nucleotide sequence ID" value="NZ_CP081495.1"/>
</dbReference>
<feature type="chain" id="PRO_5046919364" evidence="1">
    <location>
        <begin position="19"/>
        <end position="211"/>
    </location>
</feature>
<keyword evidence="1" id="KW-0732">Signal</keyword>
<evidence type="ECO:0000313" key="3">
    <source>
        <dbReference type="Proteomes" id="UP001163328"/>
    </source>
</evidence>
<dbReference type="Proteomes" id="UP001163328">
    <property type="component" value="Chromosome"/>
</dbReference>
<name>A0ABY6LWT2_9FLAO</name>
<accession>A0ABY6LWT2</accession>